<dbReference type="Pfam" id="PF07690">
    <property type="entry name" value="MFS_1"/>
    <property type="match status" value="1"/>
</dbReference>
<feature type="transmembrane region" description="Helical" evidence="4">
    <location>
        <begin position="217"/>
        <end position="242"/>
    </location>
</feature>
<evidence type="ECO:0000256" key="4">
    <source>
        <dbReference type="SAM" id="Phobius"/>
    </source>
</evidence>
<feature type="transmembrane region" description="Helical" evidence="4">
    <location>
        <begin position="177"/>
        <end position="196"/>
    </location>
</feature>
<reference evidence="5 6" key="1">
    <citation type="journal article" date="2019" name="Nat. Med.">
        <title>A library of human gut bacterial isolates paired with longitudinal multiomics data enables mechanistic microbiome research.</title>
        <authorList>
            <person name="Poyet M."/>
            <person name="Groussin M."/>
            <person name="Gibbons S.M."/>
            <person name="Avila-Pacheco J."/>
            <person name="Jiang X."/>
            <person name="Kearney S.M."/>
            <person name="Perrotta A.R."/>
            <person name="Berdy B."/>
            <person name="Zhao S."/>
            <person name="Lieberman T.D."/>
            <person name="Swanson P.K."/>
            <person name="Smith M."/>
            <person name="Roesemann S."/>
            <person name="Alexander J.E."/>
            <person name="Rich S.A."/>
            <person name="Livny J."/>
            <person name="Vlamakis H."/>
            <person name="Clish C."/>
            <person name="Bullock K."/>
            <person name="Deik A."/>
            <person name="Scott J."/>
            <person name="Pierce K.A."/>
            <person name="Xavier R.J."/>
            <person name="Alm E.J."/>
        </authorList>
    </citation>
    <scope>NUCLEOTIDE SEQUENCE [LARGE SCALE GENOMIC DNA]</scope>
    <source>
        <strain evidence="5 6">BIOML-A10</strain>
    </source>
</reference>
<dbReference type="Gene3D" id="1.20.1250.20">
    <property type="entry name" value="MFS general substrate transporter like domains"/>
    <property type="match status" value="1"/>
</dbReference>
<feature type="transmembrane region" description="Helical" evidence="4">
    <location>
        <begin position="103"/>
        <end position="121"/>
    </location>
</feature>
<accession>A0A7J4XM93</accession>
<proteinExistence type="predicted"/>
<gene>
    <name evidence="5" type="ORF">F3F73_04135</name>
</gene>
<feature type="transmembrane region" description="Helical" evidence="4">
    <location>
        <begin position="254"/>
        <end position="271"/>
    </location>
</feature>
<feature type="transmembrane region" description="Helical" evidence="4">
    <location>
        <begin position="52"/>
        <end position="72"/>
    </location>
</feature>
<keyword evidence="1 4" id="KW-0812">Transmembrane</keyword>
<comment type="caution">
    <text evidence="5">The sequence shown here is derived from an EMBL/GenBank/DDBJ whole genome shotgun (WGS) entry which is preliminary data.</text>
</comment>
<dbReference type="AlphaFoldDB" id="A0A7J4XM93"/>
<name>A0A7J4XM93_9BACE</name>
<feature type="transmembrane region" description="Helical" evidence="4">
    <location>
        <begin position="347"/>
        <end position="371"/>
    </location>
</feature>
<dbReference type="SUPFAM" id="SSF103473">
    <property type="entry name" value="MFS general substrate transporter"/>
    <property type="match status" value="1"/>
</dbReference>
<evidence type="ECO:0000313" key="6">
    <source>
        <dbReference type="Proteomes" id="UP000422221"/>
    </source>
</evidence>
<dbReference type="InterPro" id="IPR036259">
    <property type="entry name" value="MFS_trans_sf"/>
</dbReference>
<keyword evidence="3 4" id="KW-0472">Membrane</keyword>
<dbReference type="RefSeq" id="WP_007479388.1">
    <property type="nucleotide sequence ID" value="NZ_JADNPJ010000003.1"/>
</dbReference>
<evidence type="ECO:0000313" key="5">
    <source>
        <dbReference type="EMBL" id="KAA3768497.1"/>
    </source>
</evidence>
<feature type="transmembrane region" description="Helical" evidence="4">
    <location>
        <begin position="377"/>
        <end position="397"/>
    </location>
</feature>
<feature type="transmembrane region" description="Helical" evidence="4">
    <location>
        <begin position="142"/>
        <end position="162"/>
    </location>
</feature>
<feature type="transmembrane region" description="Helical" evidence="4">
    <location>
        <begin position="16"/>
        <end position="40"/>
    </location>
</feature>
<feature type="transmembrane region" description="Helical" evidence="4">
    <location>
        <begin position="283"/>
        <end position="301"/>
    </location>
</feature>
<dbReference type="Proteomes" id="UP000422221">
    <property type="component" value="Unassembled WGS sequence"/>
</dbReference>
<evidence type="ECO:0000256" key="2">
    <source>
        <dbReference type="ARBA" id="ARBA00022989"/>
    </source>
</evidence>
<dbReference type="GO" id="GO:0022857">
    <property type="term" value="F:transmembrane transporter activity"/>
    <property type="evidence" value="ECO:0007669"/>
    <property type="project" value="InterPro"/>
</dbReference>
<keyword evidence="2 4" id="KW-1133">Transmembrane helix</keyword>
<dbReference type="EMBL" id="VWMK01000003">
    <property type="protein sequence ID" value="KAA3768497.1"/>
    <property type="molecule type" value="Genomic_DNA"/>
</dbReference>
<sequence>MNEIKLFFSQPKNTRFLLLTSLLYAFVLPVVDIFVAAYIMRNSSDVGRVMTYQLTVYSGIPVTFLINGYLLNKINPGKLYAFGMLLSGVSMLIMTSLPELNFVGIAIAGLVMGMSFGFFWANRDYLVLICTNDLNRNYYYGLETFFNTLTFVVVPVSVGWFIQSAQGISWLKNINSAYQVVIYIVIVITVFASILVTNGTYRKPAKARFVYFRYNMLWYKMLCVAASKGLVQGFIVTAPAMLIMKIVGDEGTLGIVQSVSSLLTALLMYMIGRFSKPEHRLRIYAVAVLLFVIGTLINSIYFNVVSVFIFLLLMIVARPMFDLAYFPLQMRVIDFLKDIENRNEYSYIFSHECGLYIGRLLGCGTFIFITYAISDNAALIFTLPLVTILQALFYFVVRHISKNIDEMENG</sequence>
<dbReference type="CDD" id="cd06174">
    <property type="entry name" value="MFS"/>
    <property type="match status" value="1"/>
</dbReference>
<feature type="transmembrane region" description="Helical" evidence="4">
    <location>
        <begin position="79"/>
        <end position="97"/>
    </location>
</feature>
<protein>
    <submittedName>
        <fullName evidence="5">MFS transporter</fullName>
    </submittedName>
</protein>
<evidence type="ECO:0000256" key="3">
    <source>
        <dbReference type="ARBA" id="ARBA00023136"/>
    </source>
</evidence>
<organism evidence="5 6">
    <name type="scientific">Bacteroides salyersiae</name>
    <dbReference type="NCBI Taxonomy" id="291644"/>
    <lineage>
        <taxon>Bacteria</taxon>
        <taxon>Pseudomonadati</taxon>
        <taxon>Bacteroidota</taxon>
        <taxon>Bacteroidia</taxon>
        <taxon>Bacteroidales</taxon>
        <taxon>Bacteroidaceae</taxon>
        <taxon>Bacteroides</taxon>
    </lineage>
</organism>
<feature type="transmembrane region" description="Helical" evidence="4">
    <location>
        <begin position="307"/>
        <end position="326"/>
    </location>
</feature>
<dbReference type="InterPro" id="IPR011701">
    <property type="entry name" value="MFS"/>
</dbReference>
<evidence type="ECO:0000256" key="1">
    <source>
        <dbReference type="ARBA" id="ARBA00022692"/>
    </source>
</evidence>